<evidence type="ECO:0000259" key="3">
    <source>
        <dbReference type="Pfam" id="PF06276"/>
    </source>
</evidence>
<dbReference type="EMBL" id="CP025704">
    <property type="protein sequence ID" value="AUN98902.1"/>
    <property type="molecule type" value="Genomic_DNA"/>
</dbReference>
<dbReference type="InterPro" id="IPR007310">
    <property type="entry name" value="Aerobactin_biosyn_IucA/IucC_N"/>
</dbReference>
<dbReference type="InterPro" id="IPR037455">
    <property type="entry name" value="LucA/IucC-like"/>
</dbReference>
<evidence type="ECO:0000313" key="4">
    <source>
        <dbReference type="EMBL" id="AUN98902.1"/>
    </source>
</evidence>
<feature type="domain" description="Aerobactin siderophore biosynthesis IucA/IucC-like C-terminal" evidence="3">
    <location>
        <begin position="407"/>
        <end position="539"/>
    </location>
</feature>
<feature type="domain" description="Aerobactin siderophore biosynthesis IucA/IucC N-terminal" evidence="2">
    <location>
        <begin position="142"/>
        <end position="385"/>
    </location>
</feature>
<gene>
    <name evidence="4" type="ORF">C0V70_12475</name>
</gene>
<dbReference type="InterPro" id="IPR022770">
    <property type="entry name" value="IucA/IucC-like_C"/>
</dbReference>
<organism evidence="4 5">
    <name type="scientific">Bacteriovorax stolpii</name>
    <name type="common">Bdellovibrio stolpii</name>
    <dbReference type="NCBI Taxonomy" id="960"/>
    <lineage>
        <taxon>Bacteria</taxon>
        <taxon>Pseudomonadati</taxon>
        <taxon>Bdellovibrionota</taxon>
        <taxon>Bacteriovoracia</taxon>
        <taxon>Bacteriovoracales</taxon>
        <taxon>Bacteriovoracaceae</taxon>
        <taxon>Bacteriovorax</taxon>
    </lineage>
</organism>
<dbReference type="Pfam" id="PF04183">
    <property type="entry name" value="IucA_IucC"/>
    <property type="match status" value="1"/>
</dbReference>
<protein>
    <submittedName>
        <fullName evidence="4">Siderophore biosynthesis protein IucC</fullName>
    </submittedName>
</protein>
<dbReference type="GO" id="GO:0019290">
    <property type="term" value="P:siderophore biosynthetic process"/>
    <property type="evidence" value="ECO:0007669"/>
    <property type="project" value="InterPro"/>
</dbReference>
<comment type="pathway">
    <text evidence="1">Siderophore biosynthesis.</text>
</comment>
<dbReference type="KEGG" id="bsto:C0V70_12475"/>
<sequence length="593" mass="68200">MQKRSFFHGRLSVNDWLQVNLNLLAKTLGELSYEQILKAEEMEKGKYRVRLQSGAEYTFSAWMGIWDHLRVDAQSIKKTGSAEISAATFFIDAQADLEMDDIVLGNFLEEMHNSLYSDIALLNKQKNISAQAMSYWSGEKIQAYLNGHPKILLSKGRVGWGARELQTYAPESEMPVTLFWVAIKKDVLEFSFDDQYSMTSLLEESLDKNEMNRLFEVLWEKKLSFDEYIFLPLHPWQWERFVKIQYMESLAKGEMVELGFFGDEYLPQISIRTLSNISRPEKVDVKLPLTILNTSAIRGIPARYISIGARLSRSILSLCQEDQLLKSLNTDVLVEKGGASFEHKAYAQVKNSPYRYKEYLGAIWRESTSSKLAENEQGILTGSLFFQDLEKKSLIGAYIAKSKLTKEQWLREYFKFVIIPLYHLQVKYGLGLVSHGQNIILKMSNYAPIGIILKDFQGDLRLSNDSILNTRADFKDLAAKLDKMPKEYLIHDLLTGHLVTVLRFVSEVMEESDGFLEINFYQILAEVIENYINEYSVPKELSFLNEKIHRVLVNKVRFKIGYGDSSERPKPMVGVDLLNPLYLGLKHKEEING</sequence>
<dbReference type="Gene3D" id="1.10.510.40">
    <property type="match status" value="1"/>
</dbReference>
<dbReference type="AlphaFoldDB" id="A0A2K9NTS9"/>
<reference evidence="4 5" key="1">
    <citation type="submission" date="2018-01" db="EMBL/GenBank/DDBJ databases">
        <title>Complete genome sequence of Bacteriovorax stolpii DSM12778.</title>
        <authorList>
            <person name="Tang B."/>
            <person name="Chang J."/>
        </authorList>
    </citation>
    <scope>NUCLEOTIDE SEQUENCE [LARGE SCALE GENOMIC DNA]</scope>
    <source>
        <strain evidence="4 5">DSM 12778</strain>
    </source>
</reference>
<dbReference type="Gene3D" id="3.30.310.280">
    <property type="match status" value="1"/>
</dbReference>
<evidence type="ECO:0000313" key="5">
    <source>
        <dbReference type="Proteomes" id="UP000235584"/>
    </source>
</evidence>
<accession>A0A2K9NTS9</accession>
<proteinExistence type="predicted"/>
<evidence type="ECO:0000256" key="1">
    <source>
        <dbReference type="ARBA" id="ARBA00004924"/>
    </source>
</evidence>
<dbReference type="Pfam" id="PF06276">
    <property type="entry name" value="FhuF"/>
    <property type="match status" value="1"/>
</dbReference>
<name>A0A2K9NTS9_BACTC</name>
<dbReference type="Gene3D" id="6.10.250.3370">
    <property type="match status" value="1"/>
</dbReference>
<dbReference type="PANTHER" id="PTHR34384:SF6">
    <property type="entry name" value="STAPHYLOFERRIN B SYNTHASE"/>
    <property type="match status" value="1"/>
</dbReference>
<dbReference type="Proteomes" id="UP000235584">
    <property type="component" value="Chromosome"/>
</dbReference>
<dbReference type="PANTHER" id="PTHR34384">
    <property type="entry name" value="L-2,3-DIAMINOPROPANOATE--CITRATE LIGASE"/>
    <property type="match status" value="1"/>
</dbReference>
<evidence type="ECO:0000259" key="2">
    <source>
        <dbReference type="Pfam" id="PF04183"/>
    </source>
</evidence>
<keyword evidence="5" id="KW-1185">Reference proteome</keyword>
<dbReference type="GO" id="GO:0016881">
    <property type="term" value="F:acid-amino acid ligase activity"/>
    <property type="evidence" value="ECO:0007669"/>
    <property type="project" value="UniProtKB-ARBA"/>
</dbReference>